<dbReference type="InterPro" id="IPR036909">
    <property type="entry name" value="Cyt_c-like_dom_sf"/>
</dbReference>
<dbReference type="RefSeq" id="WP_230527602.1">
    <property type="nucleotide sequence ID" value="NZ_JAJGAK010000003.1"/>
</dbReference>
<organism evidence="6 7">
    <name type="scientific">Noviluteimonas lactosilytica</name>
    <dbReference type="NCBI Taxonomy" id="2888523"/>
    <lineage>
        <taxon>Bacteria</taxon>
        <taxon>Pseudomonadati</taxon>
        <taxon>Pseudomonadota</taxon>
        <taxon>Gammaproteobacteria</taxon>
        <taxon>Lysobacterales</taxon>
        <taxon>Lysobacteraceae</taxon>
        <taxon>Noviluteimonas</taxon>
    </lineage>
</organism>
<evidence type="ECO:0000313" key="7">
    <source>
        <dbReference type="Proteomes" id="UP001165293"/>
    </source>
</evidence>
<keyword evidence="1 4" id="KW-0349">Heme</keyword>
<dbReference type="PANTHER" id="PTHR35008:SF4">
    <property type="entry name" value="BLL4482 PROTEIN"/>
    <property type="match status" value="1"/>
</dbReference>
<protein>
    <submittedName>
        <fullName evidence="6">Cytochrome c</fullName>
    </submittedName>
</protein>
<dbReference type="SUPFAM" id="SSF46626">
    <property type="entry name" value="Cytochrome c"/>
    <property type="match status" value="1"/>
</dbReference>
<dbReference type="Pfam" id="PF13442">
    <property type="entry name" value="Cytochrome_CBB3"/>
    <property type="match status" value="1"/>
</dbReference>
<evidence type="ECO:0000313" key="6">
    <source>
        <dbReference type="EMBL" id="MCC8363797.1"/>
    </source>
</evidence>
<keyword evidence="2 4" id="KW-0479">Metal-binding</keyword>
<feature type="domain" description="Cytochrome c" evidence="5">
    <location>
        <begin position="44"/>
        <end position="152"/>
    </location>
</feature>
<evidence type="ECO:0000256" key="3">
    <source>
        <dbReference type="ARBA" id="ARBA00023004"/>
    </source>
</evidence>
<keyword evidence="7" id="KW-1185">Reference proteome</keyword>
<gene>
    <name evidence="6" type="ORF">LK996_12010</name>
</gene>
<evidence type="ECO:0000256" key="4">
    <source>
        <dbReference type="PROSITE-ProRule" id="PRU00433"/>
    </source>
</evidence>
<evidence type="ECO:0000259" key="5">
    <source>
        <dbReference type="PROSITE" id="PS51007"/>
    </source>
</evidence>
<comment type="caution">
    <text evidence="6">The sequence shown here is derived from an EMBL/GenBank/DDBJ whole genome shotgun (WGS) entry which is preliminary data.</text>
</comment>
<reference evidence="6" key="1">
    <citation type="submission" date="2021-10" db="EMBL/GenBank/DDBJ databases">
        <authorList>
            <person name="Lyu M."/>
            <person name="Wang X."/>
            <person name="Meng X."/>
            <person name="Xu K."/>
        </authorList>
    </citation>
    <scope>NUCLEOTIDE SEQUENCE</scope>
    <source>
        <strain evidence="6">A6</strain>
    </source>
</reference>
<dbReference type="InterPro" id="IPR051459">
    <property type="entry name" value="Cytochrome_c-type_DH"/>
</dbReference>
<accession>A0ABS8JJL6</accession>
<evidence type="ECO:0000256" key="1">
    <source>
        <dbReference type="ARBA" id="ARBA00022617"/>
    </source>
</evidence>
<dbReference type="EMBL" id="JAJGAK010000003">
    <property type="protein sequence ID" value="MCC8363797.1"/>
    <property type="molecule type" value="Genomic_DNA"/>
</dbReference>
<name>A0ABS8JJL6_9GAMM</name>
<dbReference type="Proteomes" id="UP001165293">
    <property type="component" value="Unassembled WGS sequence"/>
</dbReference>
<proteinExistence type="predicted"/>
<dbReference type="PROSITE" id="PS51007">
    <property type="entry name" value="CYTC"/>
    <property type="match status" value="1"/>
</dbReference>
<dbReference type="Gene3D" id="1.10.760.10">
    <property type="entry name" value="Cytochrome c-like domain"/>
    <property type="match status" value="1"/>
</dbReference>
<dbReference type="PANTHER" id="PTHR35008">
    <property type="entry name" value="BLL4482 PROTEIN-RELATED"/>
    <property type="match status" value="1"/>
</dbReference>
<dbReference type="InterPro" id="IPR009056">
    <property type="entry name" value="Cyt_c-like_dom"/>
</dbReference>
<keyword evidence="3 4" id="KW-0408">Iron</keyword>
<sequence length="158" mass="16747">MRESKLLVWGLAIGLLAWAAVLCMRLNPAVNRSVLQAPVAAARTKAPTAAELYATSCANCHGSRGEGRFPVFPPLAGSPRVTGDPARLASIALNGMSGPIEVNGVAYDGLMPAFDHLDDRELALVLSHVRRSWGNDASEMTEADIAWIRGATVKGRAQ</sequence>
<evidence type="ECO:0000256" key="2">
    <source>
        <dbReference type="ARBA" id="ARBA00022723"/>
    </source>
</evidence>